<dbReference type="EMBL" id="CP018632">
    <property type="protein sequence ID" value="ASJ76851.1"/>
    <property type="molecule type" value="Genomic_DNA"/>
</dbReference>
<evidence type="ECO:0000259" key="3">
    <source>
        <dbReference type="Pfam" id="PF22818"/>
    </source>
</evidence>
<evidence type="ECO:0000259" key="2">
    <source>
        <dbReference type="Pfam" id="PF00501"/>
    </source>
</evidence>
<dbReference type="InterPro" id="IPR042099">
    <property type="entry name" value="ANL_N_sf"/>
</dbReference>
<dbReference type="Gene3D" id="3.40.50.12780">
    <property type="entry name" value="N-terminal domain of ligase-like"/>
    <property type="match status" value="1"/>
</dbReference>
<dbReference type="RefSeq" id="WP_088921565.1">
    <property type="nucleotide sequence ID" value="NZ_CP018632.1"/>
</dbReference>
<sequence>MYYSLCSQPWLMPDDASWHWQESLSEHWVTPARLSALLPDARDWLSRHPGQRYLLHSDSALHFSAALLACWEQGKIVVLSPDEHPATLAALQSSTDQTIPTRLPARESHESALVSQPQARTMDASAIAVELHTSGTSGQPLKVVKHFSQLDNELGVHAALWPLTNACVISQVSHLHIYGLLTAILRPICEKVPFSNSQTRFPEVLLQHLIEVQQHAMPATIISSPAQLSRMPDEVLGTDVPPVTSPQRLFSSGAPLSQQDAIRSESLFGCEVIEIYGSTETGGIATRRQSQAAAWDPLPGVTISNVDDCLCVHSQFLENPSQPWMQADRIQLQGQTFTLLGRQDRIAKIAGKRVSLGRVERLLEDFDKVTQLRCIDLNPQHDRLGMVVAMSPDALPQTHAERQALQQQMQAHLARELDPISIPRYWRLVDSIPLNSQGKPDRIAISRLFADLYDRSLPRWLGQSRPDANTAICQLEVPFRLASLEGHFEGLPLVPGMVMVQWGCDLAAEAFAPLGDFRGLSRLKFQQILQPGQRLTLRVERKPHCIAFSVTSALGRHCMGQLDFSGLAEKTIP</sequence>
<dbReference type="GO" id="GO:0006631">
    <property type="term" value="P:fatty acid metabolic process"/>
    <property type="evidence" value="ECO:0007669"/>
    <property type="project" value="TreeGrafter"/>
</dbReference>
<dbReference type="Gene3D" id="3.30.300.30">
    <property type="match status" value="1"/>
</dbReference>
<dbReference type="SUPFAM" id="SSF54637">
    <property type="entry name" value="Thioesterase/thiol ester dehydrase-isomerase"/>
    <property type="match status" value="1"/>
</dbReference>
<evidence type="ECO:0000313" key="4">
    <source>
        <dbReference type="EMBL" id="ASJ76851.1"/>
    </source>
</evidence>
<dbReference type="Pfam" id="PF22818">
    <property type="entry name" value="ApeI-like"/>
    <property type="match status" value="1"/>
</dbReference>
<gene>
    <name evidence="4" type="primary">angR</name>
    <name evidence="4" type="ORF">IMCC3135_34055</name>
</gene>
<dbReference type="Pfam" id="PF00501">
    <property type="entry name" value="AMP-binding"/>
    <property type="match status" value="1"/>
</dbReference>
<feature type="domain" description="ApeI dehydratase-like" evidence="3">
    <location>
        <begin position="465"/>
        <end position="556"/>
    </location>
</feature>
<reference evidence="4 5" key="1">
    <citation type="submission" date="2016-12" db="EMBL/GenBank/DDBJ databases">
        <authorList>
            <person name="Song W.-J."/>
            <person name="Kurnit D.M."/>
        </authorList>
    </citation>
    <scope>NUCLEOTIDE SEQUENCE [LARGE SCALE GENOMIC DNA]</scope>
    <source>
        <strain evidence="4 5">IMCC3135</strain>
    </source>
</reference>
<name>A0A2Z2P2J9_9GAMM</name>
<proteinExistence type="inferred from homology"/>
<organism evidence="4 5">
    <name type="scientific">Granulosicoccus antarcticus IMCC3135</name>
    <dbReference type="NCBI Taxonomy" id="1192854"/>
    <lineage>
        <taxon>Bacteria</taxon>
        <taxon>Pseudomonadati</taxon>
        <taxon>Pseudomonadota</taxon>
        <taxon>Gammaproteobacteria</taxon>
        <taxon>Chromatiales</taxon>
        <taxon>Granulosicoccaceae</taxon>
        <taxon>Granulosicoccus</taxon>
    </lineage>
</organism>
<dbReference type="PANTHER" id="PTHR43201:SF8">
    <property type="entry name" value="ACYL-COA SYNTHETASE FAMILY MEMBER 3"/>
    <property type="match status" value="1"/>
</dbReference>
<dbReference type="SUPFAM" id="SSF56801">
    <property type="entry name" value="Acetyl-CoA synthetase-like"/>
    <property type="match status" value="1"/>
</dbReference>
<dbReference type="GO" id="GO:0031956">
    <property type="term" value="F:medium-chain fatty acid-CoA ligase activity"/>
    <property type="evidence" value="ECO:0007669"/>
    <property type="project" value="TreeGrafter"/>
</dbReference>
<feature type="domain" description="AMP-dependent synthetase/ligase" evidence="2">
    <location>
        <begin position="103"/>
        <end position="294"/>
    </location>
</feature>
<dbReference type="InterPro" id="IPR054545">
    <property type="entry name" value="ApeI-like"/>
</dbReference>
<dbReference type="OrthoDB" id="9787658at2"/>
<protein>
    <submittedName>
        <fullName evidence="4">Anguibactin system regulator</fullName>
    </submittedName>
</protein>
<dbReference type="AlphaFoldDB" id="A0A2Z2P2J9"/>
<comment type="similarity">
    <text evidence="1">Belongs to the ATP-dependent AMP-binding enzyme family.</text>
</comment>
<dbReference type="PANTHER" id="PTHR43201">
    <property type="entry name" value="ACYL-COA SYNTHETASE"/>
    <property type="match status" value="1"/>
</dbReference>
<dbReference type="InterPro" id="IPR000873">
    <property type="entry name" value="AMP-dep_synth/lig_dom"/>
</dbReference>
<evidence type="ECO:0000256" key="1">
    <source>
        <dbReference type="ARBA" id="ARBA00006432"/>
    </source>
</evidence>
<dbReference type="Proteomes" id="UP000250079">
    <property type="component" value="Chromosome"/>
</dbReference>
<dbReference type="InterPro" id="IPR045851">
    <property type="entry name" value="AMP-bd_C_sf"/>
</dbReference>
<dbReference type="Gene3D" id="3.10.129.10">
    <property type="entry name" value="Hotdog Thioesterase"/>
    <property type="match status" value="1"/>
</dbReference>
<evidence type="ECO:0000313" key="5">
    <source>
        <dbReference type="Proteomes" id="UP000250079"/>
    </source>
</evidence>
<keyword evidence="5" id="KW-1185">Reference proteome</keyword>
<dbReference type="KEGG" id="gai:IMCC3135_34055"/>
<accession>A0A2Z2P2J9</accession>
<dbReference type="InterPro" id="IPR029069">
    <property type="entry name" value="HotDog_dom_sf"/>
</dbReference>